<organism evidence="4 5">
    <name type="scientific">Methanoregula formicica (strain DSM 22288 / NBRC 105244 / SMSP)</name>
    <dbReference type="NCBI Taxonomy" id="593750"/>
    <lineage>
        <taxon>Archaea</taxon>
        <taxon>Methanobacteriati</taxon>
        <taxon>Methanobacteriota</taxon>
        <taxon>Stenosarchaea group</taxon>
        <taxon>Methanomicrobia</taxon>
        <taxon>Methanomicrobiales</taxon>
        <taxon>Methanoregulaceae</taxon>
        <taxon>Methanoregula</taxon>
    </lineage>
</organism>
<accession>L0HBM1</accession>
<dbReference type="InterPro" id="IPR036291">
    <property type="entry name" value="NAD(P)-bd_dom_sf"/>
</dbReference>
<dbReference type="EMBL" id="CP003167">
    <property type="protein sequence ID" value="AGB01186.1"/>
    <property type="molecule type" value="Genomic_DNA"/>
</dbReference>
<dbReference type="Gene3D" id="1.10.1040.10">
    <property type="entry name" value="N-(1-d-carboxylethyl)-l-norvaline Dehydrogenase, domain 2"/>
    <property type="match status" value="1"/>
</dbReference>
<dbReference type="OrthoDB" id="59839at2157"/>
<feature type="domain" description="UDP-glucose/GDP-mannose dehydrogenase N-terminal" evidence="3">
    <location>
        <begin position="46"/>
        <end position="144"/>
    </location>
</feature>
<name>L0HBM1_METFS</name>
<proteinExistence type="inferred from homology"/>
<dbReference type="GeneID" id="25397756"/>
<dbReference type="Proteomes" id="UP000010824">
    <property type="component" value="Chromosome"/>
</dbReference>
<dbReference type="eggNOG" id="arCOG00253">
    <property type="taxonomic scope" value="Archaea"/>
</dbReference>
<dbReference type="InterPro" id="IPR001732">
    <property type="entry name" value="UDP-Glc/GDP-Man_DH_N"/>
</dbReference>
<evidence type="ECO:0000256" key="1">
    <source>
        <dbReference type="ARBA" id="ARBA00006601"/>
    </source>
</evidence>
<feature type="domain" description="UDP-glucose/GDP-mannose dehydrogenase dimerisation" evidence="2">
    <location>
        <begin position="168"/>
        <end position="257"/>
    </location>
</feature>
<reference evidence="4 5" key="2">
    <citation type="journal article" date="2014" name="Genome Announc.">
        <title>Complete Genome Sequence of Methanoregula formicica SMSPT, a Mesophilic Hydrogenotrophic Methanogen Isolated from a Methanogenic Upflow Anaerobic Sludge Blanket Reactor.</title>
        <authorList>
            <person name="Yamamoto K."/>
            <person name="Tamaki H."/>
            <person name="Cadillo-Quiroz H."/>
            <person name="Imachi H."/>
            <person name="Kyrpides N."/>
            <person name="Woyke T."/>
            <person name="Goodwin L."/>
            <person name="Zinder S.H."/>
            <person name="Kamagata Y."/>
            <person name="Liu W.T."/>
        </authorList>
    </citation>
    <scope>NUCLEOTIDE SEQUENCE [LARGE SCALE GENOMIC DNA]</scope>
    <source>
        <strain evidence="5">DSM 22288 / NBRC 105244 / SMSP</strain>
    </source>
</reference>
<evidence type="ECO:0000313" key="5">
    <source>
        <dbReference type="Proteomes" id="UP000010824"/>
    </source>
</evidence>
<reference evidence="5" key="1">
    <citation type="submission" date="2011-12" db="EMBL/GenBank/DDBJ databases">
        <title>Complete sequence of Methanoregula formicicum SMSP.</title>
        <authorList>
            <person name="Lucas S."/>
            <person name="Han J."/>
            <person name="Lapidus A."/>
            <person name="Cheng J.-F."/>
            <person name="Goodwin L."/>
            <person name="Pitluck S."/>
            <person name="Peters L."/>
            <person name="Ovchinnikova G."/>
            <person name="Teshima H."/>
            <person name="Detter J.C."/>
            <person name="Han C."/>
            <person name="Tapia R."/>
            <person name="Land M."/>
            <person name="Hauser L."/>
            <person name="Kyrpides N."/>
            <person name="Ivanova N."/>
            <person name="Pagani I."/>
            <person name="Imachi H."/>
            <person name="Tamaki H."/>
            <person name="Sekiguchi Y."/>
            <person name="Kamagata Y."/>
            <person name="Cadillo-Quiroz H."/>
            <person name="Zinder S."/>
            <person name="Liu W.-T."/>
            <person name="Woyke T."/>
        </authorList>
    </citation>
    <scope>NUCLEOTIDE SEQUENCE [LARGE SCALE GENOMIC DNA]</scope>
    <source>
        <strain evidence="5">DSM 22288 / NBRC 105244 / SMSP</strain>
    </source>
</reference>
<dbReference type="Pfam" id="PF03721">
    <property type="entry name" value="UDPG_MGDP_dh_N"/>
    <property type="match status" value="1"/>
</dbReference>
<evidence type="ECO:0000313" key="4">
    <source>
        <dbReference type="EMBL" id="AGB01186.1"/>
    </source>
</evidence>
<dbReference type="InParanoid" id="L0HBM1"/>
<dbReference type="SUPFAM" id="SSF51735">
    <property type="entry name" value="NAD(P)-binding Rossmann-fold domains"/>
    <property type="match status" value="1"/>
</dbReference>
<protein>
    <submittedName>
        <fullName evidence="4">Putative UDP-glucose 6-dehydrogenase</fullName>
    </submittedName>
</protein>
<dbReference type="KEGG" id="mfo:Metfor_0100"/>
<dbReference type="HOGENOM" id="CLU_023810_1_1_2"/>
<dbReference type="InterPro" id="IPR008927">
    <property type="entry name" value="6-PGluconate_DH-like_C_sf"/>
</dbReference>
<keyword evidence="5" id="KW-1185">Reference proteome</keyword>
<evidence type="ECO:0000259" key="3">
    <source>
        <dbReference type="Pfam" id="PF03721"/>
    </source>
</evidence>
<dbReference type="InterPro" id="IPR013328">
    <property type="entry name" value="6PGD_dom2"/>
</dbReference>
<comment type="similarity">
    <text evidence="1">Belongs to the UDP-glucose/GDP-mannose dehydrogenase family.</text>
</comment>
<dbReference type="STRING" id="593750.Metfor_0100"/>
<gene>
    <name evidence="4" type="ordered locus">Metfor_0100</name>
</gene>
<dbReference type="PANTHER" id="PTHR43750">
    <property type="entry name" value="UDP-GLUCOSE 6-DEHYDROGENASE TUAD"/>
    <property type="match status" value="1"/>
</dbReference>
<dbReference type="Pfam" id="PF00984">
    <property type="entry name" value="UDPG_MGDP_dh"/>
    <property type="match status" value="1"/>
</dbReference>
<dbReference type="RefSeq" id="WP_015284150.1">
    <property type="nucleotide sequence ID" value="NC_019943.1"/>
</dbReference>
<dbReference type="AlphaFoldDB" id="L0HBM1"/>
<evidence type="ECO:0000259" key="2">
    <source>
        <dbReference type="Pfam" id="PF00984"/>
    </source>
</evidence>
<dbReference type="SUPFAM" id="SSF48179">
    <property type="entry name" value="6-phosphogluconate dehydrogenase C-terminal domain-like"/>
    <property type="match status" value="1"/>
</dbReference>
<sequence length="281" mass="31410" precursor="true">MNYESEVKARVGIIGLGAVGSAFAHAMSFFHPCVGYDIKGKGSWNEILKTQVVFICVQTPGGFDDRLDCSAVDDVLSRLTESRFQGICVVKSTVRVGYMDSAKARFPRLHLVYMPEFLREKSNFQWSVNPDRIVISGDETAVDEVLKLFSWVDGLEEIVPVLRMPFRDAEIGKLAHNAYIATKVSFTNEMERISREHGADPSSVMSVIHADRRVKSREHLRPGLGAYGGKCVPKDTRELINASHNTPLLKAVETVNENHQNFRLVVNTKPPVPQSVENRSH</sequence>
<dbReference type="PANTHER" id="PTHR43750:SF2">
    <property type="entry name" value="UDP-GLUCOSE 6-DEHYDROGENASE"/>
    <property type="match status" value="1"/>
</dbReference>
<dbReference type="InterPro" id="IPR014026">
    <property type="entry name" value="UDP-Glc/GDP-Man_DH_dimer"/>
</dbReference>
<dbReference type="GO" id="GO:0016616">
    <property type="term" value="F:oxidoreductase activity, acting on the CH-OH group of donors, NAD or NADP as acceptor"/>
    <property type="evidence" value="ECO:0007669"/>
    <property type="project" value="InterPro"/>
</dbReference>
<dbReference type="GO" id="GO:0051287">
    <property type="term" value="F:NAD binding"/>
    <property type="evidence" value="ECO:0007669"/>
    <property type="project" value="InterPro"/>
</dbReference>
<dbReference type="Gene3D" id="3.40.50.720">
    <property type="entry name" value="NAD(P)-binding Rossmann-like Domain"/>
    <property type="match status" value="1"/>
</dbReference>